<feature type="topological domain" description="Cytoplasmic" evidence="8">
    <location>
        <begin position="22"/>
        <end position="563"/>
    </location>
</feature>
<dbReference type="RefSeq" id="WP_078816894.1">
    <property type="nucleotide sequence ID" value="NZ_FUYJ01000001.1"/>
</dbReference>
<organism evidence="9 10">
    <name type="scientific">Sporosarcina newyorkensis</name>
    <dbReference type="NCBI Taxonomy" id="759851"/>
    <lineage>
        <taxon>Bacteria</taxon>
        <taxon>Bacillati</taxon>
        <taxon>Bacillota</taxon>
        <taxon>Bacilli</taxon>
        <taxon>Bacillales</taxon>
        <taxon>Caryophanaceae</taxon>
        <taxon>Sporosarcina</taxon>
    </lineage>
</organism>
<dbReference type="HAMAP" id="MF_00728">
    <property type="entry name" value="EzrA"/>
    <property type="match status" value="1"/>
</dbReference>
<dbReference type="InterPro" id="IPR010379">
    <property type="entry name" value="EzrA"/>
</dbReference>
<dbReference type="AlphaFoldDB" id="A0A1T4XQZ6"/>
<proteinExistence type="inferred from homology"/>
<evidence type="ECO:0000256" key="1">
    <source>
        <dbReference type="ARBA" id="ARBA00022618"/>
    </source>
</evidence>
<keyword evidence="6 8" id="KW-0717">Septation</keyword>
<keyword evidence="10" id="KW-1185">Reference proteome</keyword>
<evidence type="ECO:0000256" key="8">
    <source>
        <dbReference type="HAMAP-Rule" id="MF_00728"/>
    </source>
</evidence>
<dbReference type="Proteomes" id="UP000190042">
    <property type="component" value="Unassembled WGS sequence"/>
</dbReference>
<reference evidence="10" key="1">
    <citation type="submission" date="2017-02" db="EMBL/GenBank/DDBJ databases">
        <authorList>
            <person name="Varghese N."/>
            <person name="Submissions S."/>
        </authorList>
    </citation>
    <scope>NUCLEOTIDE SEQUENCE [LARGE SCALE GENOMIC DNA]</scope>
    <source>
        <strain evidence="10">DSM 23966</strain>
    </source>
</reference>
<evidence type="ECO:0000313" key="10">
    <source>
        <dbReference type="Proteomes" id="UP000190042"/>
    </source>
</evidence>
<comment type="function">
    <text evidence="8">Negative regulator of FtsZ ring formation; modulates the frequency and position of FtsZ ring formation. Inhibits FtsZ ring formation at polar sites. Interacts either with FtsZ or with one of its binding partners to promote depolymerization.</text>
</comment>
<keyword evidence="1 8" id="KW-0132">Cell division</keyword>
<dbReference type="GO" id="GO:0005940">
    <property type="term" value="C:septin ring"/>
    <property type="evidence" value="ECO:0007669"/>
    <property type="project" value="InterPro"/>
</dbReference>
<dbReference type="GO" id="GO:0005886">
    <property type="term" value="C:plasma membrane"/>
    <property type="evidence" value="ECO:0007669"/>
    <property type="project" value="UniProtKB-SubCell"/>
</dbReference>
<evidence type="ECO:0000256" key="6">
    <source>
        <dbReference type="ARBA" id="ARBA00023210"/>
    </source>
</evidence>
<feature type="coiled-coil region" evidence="8">
    <location>
        <begin position="249"/>
        <end position="276"/>
    </location>
</feature>
<dbReference type="Pfam" id="PF06160">
    <property type="entry name" value="EzrA"/>
    <property type="match status" value="1"/>
</dbReference>
<feature type="topological domain" description="Extracellular" evidence="8">
    <location>
        <begin position="1"/>
        <end position="2"/>
    </location>
</feature>
<keyword evidence="3 8" id="KW-1133">Transmembrane helix</keyword>
<name>A0A1T4XQZ6_9BACL</name>
<evidence type="ECO:0000256" key="4">
    <source>
        <dbReference type="ARBA" id="ARBA00023054"/>
    </source>
</evidence>
<keyword evidence="5 8" id="KW-0472">Membrane</keyword>
<evidence type="ECO:0000256" key="7">
    <source>
        <dbReference type="ARBA" id="ARBA00023306"/>
    </source>
</evidence>
<dbReference type="NCBIfam" id="NF003413">
    <property type="entry name" value="PRK04778.1-7"/>
    <property type="match status" value="1"/>
</dbReference>
<evidence type="ECO:0000313" key="9">
    <source>
        <dbReference type="EMBL" id="SKA91972.1"/>
    </source>
</evidence>
<evidence type="ECO:0000256" key="5">
    <source>
        <dbReference type="ARBA" id="ARBA00023136"/>
    </source>
</evidence>
<dbReference type="GO" id="GO:0000917">
    <property type="term" value="P:division septum assembly"/>
    <property type="evidence" value="ECO:0007669"/>
    <property type="project" value="UniProtKB-KW"/>
</dbReference>
<dbReference type="GO" id="GO:0000921">
    <property type="term" value="P:septin ring assembly"/>
    <property type="evidence" value="ECO:0007669"/>
    <property type="project" value="InterPro"/>
</dbReference>
<sequence>MKYFIIPLIIVIVLTVIAFLFRRKHIQEIGRLEQEKLQIQHKPIFEEMTKVKQLNMTGQTEEMFERWRSTWTEVVDDRIPKVDSLLFDVEDHVDRFHFKKATETEKHIQEILSQCEKEMHAILEELNELIGSEEKNRIEMETIKEQHYAARKAILAHQHSYGPAVEPLEKEWESFNPRFDEYDALIANGNYLQAREIVISLASKGDRLSHIIHEIPSLLTELQSKIPAALRELRIGILEMEEQAYYLGHLNLTSQFDEIEQRLTELRQQLVELQVKEVGQEVSELHDRIDSFYDVLEEEVSSRHYVEDRWEAVLDLFEELQGTIQDTIREVNFVQQSYRLDEKEAQVPQNAMKKLNALAKRIEVFIERQDNHVSAYSGLQTELQEIAEELDLLAGEQERFTNRIKNLRIDENQVRSRLLALSQQLQAADRNLHRANIPGIPDEMEIQLEEADEQIFLVKQSLEDVPLNMALVESYIQKATTVVDDVCKKAEDLIENVMLVERIIQYGNRYRASHPEVHQKLVQAEDSFMQFRYMKALEEAATAVEDVEPGAMKKIQEMLHHKV</sequence>
<dbReference type="EMBL" id="FUYJ01000001">
    <property type="protein sequence ID" value="SKA91972.1"/>
    <property type="molecule type" value="Genomic_DNA"/>
</dbReference>
<evidence type="ECO:0000256" key="2">
    <source>
        <dbReference type="ARBA" id="ARBA00022692"/>
    </source>
</evidence>
<protein>
    <recommendedName>
        <fullName evidence="8">Septation ring formation regulator EzrA</fullName>
    </recommendedName>
</protein>
<gene>
    <name evidence="8" type="primary">ezrA</name>
    <name evidence="9" type="ORF">SAMN04244570_1225</name>
</gene>
<accession>A0A1T4XQZ6</accession>
<comment type="subcellular location">
    <subcellularLocation>
        <location evidence="8">Cell membrane</location>
        <topology evidence="8">Single-pass membrane protein</topology>
    </subcellularLocation>
    <text evidence="8">Colocalized with FtsZ to the nascent septal site.</text>
</comment>
<keyword evidence="2 8" id="KW-0812">Transmembrane</keyword>
<comment type="similarity">
    <text evidence="8">Belongs to the EzrA family.</text>
</comment>
<keyword evidence="7 8" id="KW-0131">Cell cycle</keyword>
<keyword evidence="4 8" id="KW-0175">Coiled coil</keyword>
<evidence type="ECO:0000256" key="3">
    <source>
        <dbReference type="ARBA" id="ARBA00022989"/>
    </source>
</evidence>
<keyword evidence="8" id="KW-1003">Cell membrane</keyword>
<feature type="coiled-coil region" evidence="8">
    <location>
        <begin position="376"/>
        <end position="403"/>
    </location>
</feature>